<dbReference type="InterPro" id="IPR011044">
    <property type="entry name" value="Quino_amine_DH_bsu"/>
</dbReference>
<dbReference type="SUPFAM" id="SSF50969">
    <property type="entry name" value="YVTN repeat-like/Quinoprotein amine dehydrogenase"/>
    <property type="match status" value="1"/>
</dbReference>
<feature type="region of interest" description="Disordered" evidence="1">
    <location>
        <begin position="1"/>
        <end position="26"/>
    </location>
</feature>
<evidence type="ECO:0000256" key="2">
    <source>
        <dbReference type="SAM" id="Phobius"/>
    </source>
</evidence>
<dbReference type="InterPro" id="IPR015943">
    <property type="entry name" value="WD40/YVTN_repeat-like_dom_sf"/>
</dbReference>
<dbReference type="InterPro" id="IPR051200">
    <property type="entry name" value="Host-pathogen_enzymatic-act"/>
</dbReference>
<keyword evidence="2" id="KW-0472">Membrane</keyword>
<protein>
    <submittedName>
        <fullName evidence="4">PKD domain-containing protein</fullName>
    </submittedName>
</protein>
<accession>A0ABY4BZ18</accession>
<dbReference type="Pfam" id="PF18911">
    <property type="entry name" value="PKD_4"/>
    <property type="match status" value="1"/>
</dbReference>
<dbReference type="InterPro" id="IPR013783">
    <property type="entry name" value="Ig-like_fold"/>
</dbReference>
<feature type="compositionally biased region" description="Basic and acidic residues" evidence="1">
    <location>
        <begin position="1"/>
        <end position="17"/>
    </location>
</feature>
<dbReference type="CDD" id="cd00146">
    <property type="entry name" value="PKD"/>
    <property type="match status" value="1"/>
</dbReference>
<feature type="domain" description="PKD" evidence="3">
    <location>
        <begin position="411"/>
        <end position="482"/>
    </location>
</feature>
<proteinExistence type="predicted"/>
<keyword evidence="2" id="KW-1133">Transmembrane helix</keyword>
<dbReference type="InterPro" id="IPR000601">
    <property type="entry name" value="PKD_dom"/>
</dbReference>
<dbReference type="Gene3D" id="2.130.10.10">
    <property type="entry name" value="YVTN repeat-like/Quinoprotein amine dehydrogenase"/>
    <property type="match status" value="2"/>
</dbReference>
<evidence type="ECO:0000256" key="1">
    <source>
        <dbReference type="SAM" id="MobiDB-lite"/>
    </source>
</evidence>
<keyword evidence="5" id="KW-1185">Reference proteome</keyword>
<evidence type="ECO:0000259" key="3">
    <source>
        <dbReference type="PROSITE" id="PS50093"/>
    </source>
</evidence>
<dbReference type="Proteomes" id="UP000832097">
    <property type="component" value="Chromosome"/>
</dbReference>
<dbReference type="SMART" id="SM00089">
    <property type="entry name" value="PKD"/>
    <property type="match status" value="1"/>
</dbReference>
<reference evidence="4 5" key="1">
    <citation type="submission" date="2022-03" db="EMBL/GenBank/DDBJ databases">
        <title>Mucilaginibacter sp. isolated from the gut of Protaetia brevitarsis seulensis larvae.</title>
        <authorList>
            <person name="Won M."/>
            <person name="Kim S.-J."/>
            <person name="Kwon S.-W."/>
        </authorList>
    </citation>
    <scope>NUCLEOTIDE SEQUENCE [LARGE SCALE GENOMIC DNA]</scope>
    <source>
        <strain evidence="4 5">CFWR-12</strain>
    </source>
</reference>
<dbReference type="InterPro" id="IPR022409">
    <property type="entry name" value="PKD/Chitinase_dom"/>
</dbReference>
<dbReference type="PANTHER" id="PTHR47197:SF3">
    <property type="entry name" value="DIHYDRO-HEME D1 DEHYDROGENASE"/>
    <property type="match status" value="1"/>
</dbReference>
<feature type="transmembrane region" description="Helical" evidence="2">
    <location>
        <begin position="34"/>
        <end position="57"/>
    </location>
</feature>
<dbReference type="RefSeq" id="WP_243554075.1">
    <property type="nucleotide sequence ID" value="NZ_CP094528.1"/>
</dbReference>
<evidence type="ECO:0000313" key="4">
    <source>
        <dbReference type="EMBL" id="UOE43111.1"/>
    </source>
</evidence>
<dbReference type="Gene3D" id="2.60.40.10">
    <property type="entry name" value="Immunoglobulins"/>
    <property type="match status" value="1"/>
</dbReference>
<dbReference type="EMBL" id="CP094528">
    <property type="protein sequence ID" value="UOE43111.1"/>
    <property type="molecule type" value="Genomic_DNA"/>
</dbReference>
<dbReference type="PANTHER" id="PTHR47197">
    <property type="entry name" value="PROTEIN NIRF"/>
    <property type="match status" value="1"/>
</dbReference>
<sequence>MGGDRGVRDAGGWRDGGHTTPSSTWTRGRMMRRIGAVLAVTGLALVVVAPAAAATAATPPDDDTGRSWEVAATRGYLDRSTGSNVWTGAVALLNVDDGSVRESPWGDYLPGYVAYGPDARTLYTIGSVDGPSGEDELLFAAHDASSGDVLWTSTISSYFGLAVSPDGSVAMTARDKIDLATHEVVSFEPCVETVADAPRDVAFSPDGSTAWIVCRFWDGGAPSQLRAYDVATLSLIDTIELTPEGTGGITDVLGGIAITPDGSTAMLSGAWLRSVDPIFNQRALRVDLATGTVASIVTDSSSMLGSVSISPDGTRAYLSTQQFFGEEQSALWSLDVATMTLAASSPLENYGTYPIVTPDGAKVFATGYGPWGEAGERVAGISAHDAATLAPLGATPLPGAGNLTVTPDQAPVARLTASEPNSPVTFDASASTVEFGSIAEYAWDFGDGVSTVTTTPTVEHEYAEPGEFTATVRLTSSGGTSTEDVYTGHQLLRNGDASAVATVTVAVPEPAVPEPAVPGSGVAGELPPAGFNGATWVIAGIGMLVAGALAVVIVRRRVQPQRKDA</sequence>
<feature type="transmembrane region" description="Helical" evidence="2">
    <location>
        <begin position="534"/>
        <end position="554"/>
    </location>
</feature>
<dbReference type="SUPFAM" id="SSF49299">
    <property type="entry name" value="PKD domain"/>
    <property type="match status" value="1"/>
</dbReference>
<name>A0ABY4BZ18_9MICO</name>
<gene>
    <name evidence="4" type="ORF">MTO99_13040</name>
</gene>
<evidence type="ECO:0000313" key="5">
    <source>
        <dbReference type="Proteomes" id="UP000832097"/>
    </source>
</evidence>
<dbReference type="InterPro" id="IPR035986">
    <property type="entry name" value="PKD_dom_sf"/>
</dbReference>
<dbReference type="PROSITE" id="PS50093">
    <property type="entry name" value="PKD"/>
    <property type="match status" value="1"/>
</dbReference>
<keyword evidence="2" id="KW-0812">Transmembrane</keyword>
<organism evidence="4 5">
    <name type="scientific">Agromyces larvae</name>
    <dbReference type="NCBI Taxonomy" id="2929802"/>
    <lineage>
        <taxon>Bacteria</taxon>
        <taxon>Bacillati</taxon>
        <taxon>Actinomycetota</taxon>
        <taxon>Actinomycetes</taxon>
        <taxon>Micrococcales</taxon>
        <taxon>Microbacteriaceae</taxon>
        <taxon>Agromyces</taxon>
    </lineage>
</organism>